<dbReference type="Proteomes" id="UP001177021">
    <property type="component" value="Unassembled WGS sequence"/>
</dbReference>
<organism evidence="1 2">
    <name type="scientific">Trifolium pratense</name>
    <name type="common">Red clover</name>
    <dbReference type="NCBI Taxonomy" id="57577"/>
    <lineage>
        <taxon>Eukaryota</taxon>
        <taxon>Viridiplantae</taxon>
        <taxon>Streptophyta</taxon>
        <taxon>Embryophyta</taxon>
        <taxon>Tracheophyta</taxon>
        <taxon>Spermatophyta</taxon>
        <taxon>Magnoliopsida</taxon>
        <taxon>eudicotyledons</taxon>
        <taxon>Gunneridae</taxon>
        <taxon>Pentapetalae</taxon>
        <taxon>rosids</taxon>
        <taxon>fabids</taxon>
        <taxon>Fabales</taxon>
        <taxon>Fabaceae</taxon>
        <taxon>Papilionoideae</taxon>
        <taxon>50 kb inversion clade</taxon>
        <taxon>NPAAA clade</taxon>
        <taxon>Hologalegina</taxon>
        <taxon>IRL clade</taxon>
        <taxon>Trifolieae</taxon>
        <taxon>Trifolium</taxon>
    </lineage>
</organism>
<evidence type="ECO:0000313" key="2">
    <source>
        <dbReference type="Proteomes" id="UP001177021"/>
    </source>
</evidence>
<reference evidence="1" key="1">
    <citation type="submission" date="2023-10" db="EMBL/GenBank/DDBJ databases">
        <authorList>
            <person name="Rodriguez Cubillos JULIANA M."/>
            <person name="De Vega J."/>
        </authorList>
    </citation>
    <scope>NUCLEOTIDE SEQUENCE</scope>
</reference>
<keyword evidence="2" id="KW-1185">Reference proteome</keyword>
<name>A0ACB0L3G6_TRIPR</name>
<protein>
    <submittedName>
        <fullName evidence="1">Uncharacterized protein</fullName>
    </submittedName>
</protein>
<evidence type="ECO:0000313" key="1">
    <source>
        <dbReference type="EMBL" id="CAJ2663621.1"/>
    </source>
</evidence>
<sequence length="394" mass="44520">MCGKGFVHTIACWVEDPNGDAFKKHLARLSDYLWVSEDGMTLHSFGSQTWDASLIIQALLATNLMEDIGPTLAKGHEFIKKSQVRDNPSGDFKSMYRHISKGSWTFSDQDHGWQVSDCTAEGLKCCLLLSMLPSEIVGEKMEPERLYDSVNILLSLQGKKGGLPAWEPSEAVEWLELLNPIEFLEEIVVEREYVECTASSIQALVLFKKLYPEHRKKEVESFIAKAVRFIENKQTSDGSWYGNWGICFTYGSWFALGGLAAAGKTYDNCAAIRKAVKFLLTTQREDGGWGESHLSSSKKIYVPLEGSQSNIVQTAWALMGLIHAGQVERDPTPLHRAVKLIINFQQEEGDWPQQELTGVFMKNCMLHYALYRDIFPMWALAEYRRRIMLTSTAV</sequence>
<comment type="caution">
    <text evidence="1">The sequence shown here is derived from an EMBL/GenBank/DDBJ whole genome shotgun (WGS) entry which is preliminary data.</text>
</comment>
<accession>A0ACB0L3G6</accession>
<gene>
    <name evidence="1" type="ORF">MILVUS5_LOCUS29014</name>
</gene>
<proteinExistence type="predicted"/>
<dbReference type="EMBL" id="CASHSV030000409">
    <property type="protein sequence ID" value="CAJ2663621.1"/>
    <property type="molecule type" value="Genomic_DNA"/>
</dbReference>